<evidence type="ECO:0000256" key="1">
    <source>
        <dbReference type="SAM" id="Phobius"/>
    </source>
</evidence>
<accession>A0A2K8UGL8</accession>
<dbReference type="InterPro" id="IPR013424">
    <property type="entry name" value="Ice-binding_C"/>
</dbReference>
<keyword evidence="3" id="KW-1185">Reference proteome</keyword>
<dbReference type="NCBIfam" id="TIGR02595">
    <property type="entry name" value="PEP_CTERM"/>
    <property type="match status" value="1"/>
</dbReference>
<keyword evidence="1" id="KW-0472">Membrane</keyword>
<name>A0A2K8UGL8_9GAMM</name>
<dbReference type="Proteomes" id="UP000232638">
    <property type="component" value="Chromosome"/>
</dbReference>
<keyword evidence="1" id="KW-0812">Transmembrane</keyword>
<evidence type="ECO:0000313" key="2">
    <source>
        <dbReference type="EMBL" id="AUB84724.1"/>
    </source>
</evidence>
<organism evidence="2 3">
    <name type="scientific">Candidatus Thiodictyon syntrophicum</name>
    <dbReference type="NCBI Taxonomy" id="1166950"/>
    <lineage>
        <taxon>Bacteria</taxon>
        <taxon>Pseudomonadati</taxon>
        <taxon>Pseudomonadota</taxon>
        <taxon>Gammaproteobacteria</taxon>
        <taxon>Chromatiales</taxon>
        <taxon>Chromatiaceae</taxon>
        <taxon>Thiodictyon</taxon>
    </lineage>
</organism>
<evidence type="ECO:0008006" key="4">
    <source>
        <dbReference type="Google" id="ProtNLM"/>
    </source>
</evidence>
<reference evidence="2 3" key="1">
    <citation type="submission" date="2017-03" db="EMBL/GenBank/DDBJ databases">
        <title>Complete genome sequence of Candidatus 'Thiodictyon syntrophicum' sp. nov. strain Cad16T, a photolithoautotroph purple sulfur bacterium isolated from an alpine meromictic lake.</title>
        <authorList>
            <person name="Luedin S.M."/>
            <person name="Pothier J.F."/>
            <person name="Danza F."/>
            <person name="Storelli N."/>
            <person name="Wittwer M."/>
            <person name="Tonolla M."/>
        </authorList>
    </citation>
    <scope>NUCLEOTIDE SEQUENCE [LARGE SCALE GENOMIC DNA]</scope>
    <source>
        <strain evidence="2 3">Cad16T</strain>
    </source>
</reference>
<dbReference type="AlphaFoldDB" id="A0A2K8UGL8"/>
<proteinExistence type="predicted"/>
<dbReference type="KEGG" id="tsy:THSYN_10480"/>
<dbReference type="EMBL" id="CP020370">
    <property type="protein sequence ID" value="AUB84724.1"/>
    <property type="molecule type" value="Genomic_DNA"/>
</dbReference>
<evidence type="ECO:0000313" key="3">
    <source>
        <dbReference type="Proteomes" id="UP000232638"/>
    </source>
</evidence>
<protein>
    <recommendedName>
        <fullName evidence="4">PEP-CTERM protein-sorting domain-containing protein</fullName>
    </recommendedName>
</protein>
<gene>
    <name evidence="2" type="ORF">THSYN_10480</name>
</gene>
<sequence>MDQYQRIPVDDQVAVETTDATGLFLDFRPAAAPAPAPLALLALGAGLLAARRRRVGALSETVIPATR</sequence>
<feature type="transmembrane region" description="Helical" evidence="1">
    <location>
        <begin position="30"/>
        <end position="50"/>
    </location>
</feature>
<keyword evidence="1" id="KW-1133">Transmembrane helix</keyword>